<comment type="caution">
    <text evidence="2">The sequence shown here is derived from an EMBL/GenBank/DDBJ whole genome shotgun (WGS) entry which is preliminary data.</text>
</comment>
<feature type="non-terminal residue" evidence="2">
    <location>
        <position position="174"/>
    </location>
</feature>
<evidence type="ECO:0000313" key="2">
    <source>
        <dbReference type="EMBL" id="PJZ64022.1"/>
    </source>
</evidence>
<feature type="compositionally biased region" description="Basic and acidic residues" evidence="1">
    <location>
        <begin position="159"/>
        <end position="174"/>
    </location>
</feature>
<accession>A0A2M9Z6R9</accession>
<proteinExistence type="predicted"/>
<gene>
    <name evidence="2" type="ORF">CH371_20345</name>
</gene>
<dbReference type="AlphaFoldDB" id="A0A2M9Z6R9"/>
<organism evidence="2 3">
    <name type="scientific">Leptospira wolffii</name>
    <dbReference type="NCBI Taxonomy" id="409998"/>
    <lineage>
        <taxon>Bacteria</taxon>
        <taxon>Pseudomonadati</taxon>
        <taxon>Spirochaetota</taxon>
        <taxon>Spirochaetia</taxon>
        <taxon>Leptospirales</taxon>
        <taxon>Leptospiraceae</taxon>
        <taxon>Leptospira</taxon>
    </lineage>
</organism>
<reference evidence="2 3" key="1">
    <citation type="submission" date="2017-07" db="EMBL/GenBank/DDBJ databases">
        <title>Leptospira spp. isolated from tropical soils.</title>
        <authorList>
            <person name="Thibeaux R."/>
            <person name="Iraola G."/>
            <person name="Ferres I."/>
            <person name="Bierque E."/>
            <person name="Girault D."/>
            <person name="Soupe-Gilbert M.-E."/>
            <person name="Picardeau M."/>
            <person name="Goarant C."/>
        </authorList>
    </citation>
    <scope>NUCLEOTIDE SEQUENCE [LARGE SCALE GENOMIC DNA]</scope>
    <source>
        <strain evidence="2 3">FH2-C-A2</strain>
    </source>
</reference>
<dbReference type="EMBL" id="NPDT01000039">
    <property type="protein sequence ID" value="PJZ64022.1"/>
    <property type="molecule type" value="Genomic_DNA"/>
</dbReference>
<evidence type="ECO:0000256" key="1">
    <source>
        <dbReference type="SAM" id="MobiDB-lite"/>
    </source>
</evidence>
<evidence type="ECO:0008006" key="4">
    <source>
        <dbReference type="Google" id="ProtNLM"/>
    </source>
</evidence>
<sequence length="174" mass="18620">MKKGMDLMKRFLTSAIVLSFISACLGDLGLGGRGDVNLSKATWLVAEKVPFVADNTGVPGQQQTPVVPVNNLFNLPLGTQVSAQSLGGTIDPTGTTIVNDFDGDGILNANETNSNIWVADYPEIETVIAPPITMKIEIQVNSSQQSDEIVSEINSDDFESAKNEGSEKIHQNEL</sequence>
<protein>
    <recommendedName>
        <fullName evidence="4">Lipoprotein</fullName>
    </recommendedName>
</protein>
<name>A0A2M9Z6R9_9LEPT</name>
<dbReference type="Proteomes" id="UP000231912">
    <property type="component" value="Unassembled WGS sequence"/>
</dbReference>
<dbReference type="PROSITE" id="PS51257">
    <property type="entry name" value="PROKAR_LIPOPROTEIN"/>
    <property type="match status" value="1"/>
</dbReference>
<evidence type="ECO:0000313" key="3">
    <source>
        <dbReference type="Proteomes" id="UP000231912"/>
    </source>
</evidence>
<feature type="region of interest" description="Disordered" evidence="1">
    <location>
        <begin position="146"/>
        <end position="174"/>
    </location>
</feature>